<evidence type="ECO:0000313" key="6">
    <source>
        <dbReference type="Proteomes" id="UP000478417"/>
    </source>
</evidence>
<evidence type="ECO:0000313" key="5">
    <source>
        <dbReference type="EMBL" id="NDV61843.1"/>
    </source>
</evidence>
<dbReference type="PRINTS" id="PR00413">
    <property type="entry name" value="HADHALOGNASE"/>
</dbReference>
<dbReference type="AlphaFoldDB" id="A0A6B2LZH1"/>
<dbReference type="Proteomes" id="UP000478417">
    <property type="component" value="Unassembled WGS sequence"/>
</dbReference>
<dbReference type="InterPro" id="IPR023214">
    <property type="entry name" value="HAD_sf"/>
</dbReference>
<comment type="caution">
    <text evidence="5">The sequence shown here is derived from an EMBL/GenBank/DDBJ whole genome shotgun (WGS) entry which is preliminary data.</text>
</comment>
<dbReference type="PANTHER" id="PTHR43434">
    <property type="entry name" value="PHOSPHOGLYCOLATE PHOSPHATASE"/>
    <property type="match status" value="1"/>
</dbReference>
<dbReference type="InterPro" id="IPR036412">
    <property type="entry name" value="HAD-like_sf"/>
</dbReference>
<dbReference type="Pfam" id="PF13419">
    <property type="entry name" value="HAD_2"/>
    <property type="match status" value="1"/>
</dbReference>
<dbReference type="PANTHER" id="PTHR43434:SF1">
    <property type="entry name" value="PHOSPHOGLYCOLATE PHOSPHATASE"/>
    <property type="match status" value="1"/>
</dbReference>
<dbReference type="SFLD" id="SFLDG01135">
    <property type="entry name" value="C1.5.6:_HAD__Beta-PGM__Phospha"/>
    <property type="match status" value="1"/>
</dbReference>
<comment type="pathway">
    <text evidence="2">Organic acid metabolism; glycolate biosynthesis; glycolate from 2-phosphoglycolate: step 1/1.</text>
</comment>
<dbReference type="Gene3D" id="3.40.50.1000">
    <property type="entry name" value="HAD superfamily/HAD-like"/>
    <property type="match status" value="1"/>
</dbReference>
<dbReference type="SFLD" id="SFLDG01129">
    <property type="entry name" value="C1.5:_HAD__Beta-PGM__Phosphata"/>
    <property type="match status" value="1"/>
</dbReference>
<dbReference type="InterPro" id="IPR023198">
    <property type="entry name" value="PGP-like_dom2"/>
</dbReference>
<dbReference type="SFLD" id="SFLDS00003">
    <property type="entry name" value="Haloacid_Dehalogenase"/>
    <property type="match status" value="1"/>
</dbReference>
<dbReference type="SUPFAM" id="SSF56784">
    <property type="entry name" value="HAD-like"/>
    <property type="match status" value="1"/>
</dbReference>
<dbReference type="InterPro" id="IPR050155">
    <property type="entry name" value="HAD-like_hydrolase_sf"/>
</dbReference>
<organism evidence="5 6">
    <name type="scientific">Oceanipulchritudo coccoides</name>
    <dbReference type="NCBI Taxonomy" id="2706888"/>
    <lineage>
        <taxon>Bacteria</taxon>
        <taxon>Pseudomonadati</taxon>
        <taxon>Verrucomicrobiota</taxon>
        <taxon>Opitutia</taxon>
        <taxon>Puniceicoccales</taxon>
        <taxon>Oceanipulchritudinaceae</taxon>
        <taxon>Oceanipulchritudo</taxon>
    </lineage>
</organism>
<reference evidence="5 6" key="1">
    <citation type="submission" date="2020-02" db="EMBL/GenBank/DDBJ databases">
        <title>Albibacoteraceae fam. nov., the first described family within the subdivision 4 Verrucomicrobia.</title>
        <authorList>
            <person name="Xi F."/>
        </authorList>
    </citation>
    <scope>NUCLEOTIDE SEQUENCE [LARGE SCALE GENOMIC DNA]</scope>
    <source>
        <strain evidence="5 6">CK1056</strain>
    </source>
</reference>
<evidence type="ECO:0000256" key="2">
    <source>
        <dbReference type="ARBA" id="ARBA00004818"/>
    </source>
</evidence>
<name>A0A6B2LZH1_9BACT</name>
<dbReference type="Gene3D" id="1.10.150.240">
    <property type="entry name" value="Putative phosphatase, domain 2"/>
    <property type="match status" value="1"/>
</dbReference>
<proteinExistence type="inferred from homology"/>
<dbReference type="InterPro" id="IPR006439">
    <property type="entry name" value="HAD-SF_hydro_IA"/>
</dbReference>
<dbReference type="RefSeq" id="WP_163963136.1">
    <property type="nucleotide sequence ID" value="NZ_JAAGNX010000001.1"/>
</dbReference>
<dbReference type="InterPro" id="IPR041492">
    <property type="entry name" value="HAD_2"/>
</dbReference>
<accession>A0A6B2LZH1</accession>
<keyword evidence="6" id="KW-1185">Reference proteome</keyword>
<gene>
    <name evidence="5" type="ORF">G0Q06_05210</name>
</gene>
<dbReference type="EC" id="3.1.3.18" evidence="4"/>
<sequence>MTKQSAVSSLKDVHADPTQSCKAVLFDLDGTLIDHFRVIFRCYEYALEKLSLKPVTYEQVRAAVGGSIVITFGKLIPEEHVEEAVDYFREEFDRIWHEDIEILPGTRWLLESLHERGLKLAVFTNKEGDRARRILKYIGLDSRLDGIFGTLDTPWRKPQPEFTMHVLEELGADPLHACMIGDSPYDVDAAAVAQMPCYTVATGSHTVAQLKQETDSAGVFKNLFELGESVFGLPPANQSS</sequence>
<evidence type="ECO:0000256" key="3">
    <source>
        <dbReference type="ARBA" id="ARBA00006171"/>
    </source>
</evidence>
<dbReference type="GO" id="GO:0008967">
    <property type="term" value="F:phosphoglycolate phosphatase activity"/>
    <property type="evidence" value="ECO:0007669"/>
    <property type="project" value="UniProtKB-EC"/>
</dbReference>
<protein>
    <recommendedName>
        <fullName evidence="4">phosphoglycolate phosphatase</fullName>
        <ecNumber evidence="4">3.1.3.18</ecNumber>
    </recommendedName>
</protein>
<comment type="similarity">
    <text evidence="3">Belongs to the HAD-like hydrolase superfamily. CbbY/CbbZ/Gph/YieH family.</text>
</comment>
<comment type="catalytic activity">
    <reaction evidence="1">
        <text>2-phosphoglycolate + H2O = glycolate + phosphate</text>
        <dbReference type="Rhea" id="RHEA:14369"/>
        <dbReference type="ChEBI" id="CHEBI:15377"/>
        <dbReference type="ChEBI" id="CHEBI:29805"/>
        <dbReference type="ChEBI" id="CHEBI:43474"/>
        <dbReference type="ChEBI" id="CHEBI:58033"/>
        <dbReference type="EC" id="3.1.3.18"/>
    </reaction>
</comment>
<dbReference type="EMBL" id="JAAGNX010000001">
    <property type="protein sequence ID" value="NDV61843.1"/>
    <property type="molecule type" value="Genomic_DNA"/>
</dbReference>
<keyword evidence="5" id="KW-0378">Hydrolase</keyword>
<dbReference type="GO" id="GO:0006281">
    <property type="term" value="P:DNA repair"/>
    <property type="evidence" value="ECO:0007669"/>
    <property type="project" value="TreeGrafter"/>
</dbReference>
<evidence type="ECO:0000256" key="4">
    <source>
        <dbReference type="ARBA" id="ARBA00013078"/>
    </source>
</evidence>
<dbReference type="GO" id="GO:0005829">
    <property type="term" value="C:cytosol"/>
    <property type="evidence" value="ECO:0007669"/>
    <property type="project" value="TreeGrafter"/>
</dbReference>
<evidence type="ECO:0000256" key="1">
    <source>
        <dbReference type="ARBA" id="ARBA00000830"/>
    </source>
</evidence>